<dbReference type="NCBIfam" id="TIGR01494">
    <property type="entry name" value="ATPase_P-type"/>
    <property type="match status" value="1"/>
</dbReference>
<dbReference type="Pfam" id="PF00702">
    <property type="entry name" value="Hydrolase"/>
    <property type="match status" value="1"/>
</dbReference>
<dbReference type="GO" id="GO:0005524">
    <property type="term" value="F:ATP binding"/>
    <property type="evidence" value="ECO:0007669"/>
    <property type="project" value="UniProtKB-UniRule"/>
</dbReference>
<dbReference type="InterPro" id="IPR017969">
    <property type="entry name" value="Heavy-metal-associated_CS"/>
</dbReference>
<dbReference type="Pfam" id="PF00403">
    <property type="entry name" value="HMA"/>
    <property type="match status" value="1"/>
</dbReference>
<evidence type="ECO:0000313" key="13">
    <source>
        <dbReference type="EMBL" id="OOP54835.1"/>
    </source>
</evidence>
<feature type="transmembrane region" description="Helical" evidence="11">
    <location>
        <begin position="116"/>
        <end position="138"/>
    </location>
</feature>
<keyword evidence="4 11" id="KW-0812">Transmembrane</keyword>
<comment type="similarity">
    <text evidence="2 11">Belongs to the cation transport ATPase (P-type) (TC 3.A.3) family. Type IB subfamily.</text>
</comment>
<dbReference type="GO" id="GO:0016887">
    <property type="term" value="F:ATP hydrolysis activity"/>
    <property type="evidence" value="ECO:0007669"/>
    <property type="project" value="InterPro"/>
</dbReference>
<dbReference type="InterPro" id="IPR023298">
    <property type="entry name" value="ATPase_P-typ_TM_dom_sf"/>
</dbReference>
<evidence type="ECO:0000256" key="11">
    <source>
        <dbReference type="RuleBase" id="RU362081"/>
    </source>
</evidence>
<dbReference type="SFLD" id="SFLDG00002">
    <property type="entry name" value="C1.7:_P-type_atpase_like"/>
    <property type="match status" value="1"/>
</dbReference>
<dbReference type="FunFam" id="2.70.150.10:FF:000002">
    <property type="entry name" value="Copper-transporting ATPase 1, putative"/>
    <property type="match status" value="1"/>
</dbReference>
<keyword evidence="6 11" id="KW-0547">Nucleotide-binding</keyword>
<dbReference type="Gene3D" id="3.40.1110.10">
    <property type="entry name" value="Calcium-transporting ATPase, cytoplasmic domain N"/>
    <property type="match status" value="1"/>
</dbReference>
<evidence type="ECO:0000256" key="5">
    <source>
        <dbReference type="ARBA" id="ARBA00022723"/>
    </source>
</evidence>
<dbReference type="InterPro" id="IPR006121">
    <property type="entry name" value="HMA_dom"/>
</dbReference>
<evidence type="ECO:0000256" key="9">
    <source>
        <dbReference type="ARBA" id="ARBA00022989"/>
    </source>
</evidence>
<evidence type="ECO:0000256" key="4">
    <source>
        <dbReference type="ARBA" id="ARBA00022692"/>
    </source>
</evidence>
<dbReference type="InterPro" id="IPR036412">
    <property type="entry name" value="HAD-like_sf"/>
</dbReference>
<dbReference type="AlphaFoldDB" id="A0A1V4ANZ2"/>
<dbReference type="PROSITE" id="PS50846">
    <property type="entry name" value="HMA_2"/>
    <property type="match status" value="1"/>
</dbReference>
<dbReference type="PRINTS" id="PR00119">
    <property type="entry name" value="CATATPASE"/>
</dbReference>
<dbReference type="Gene3D" id="3.30.70.100">
    <property type="match status" value="1"/>
</dbReference>
<dbReference type="PROSITE" id="PS00154">
    <property type="entry name" value="ATPASE_E1_E2"/>
    <property type="match status" value="1"/>
</dbReference>
<feature type="transmembrane region" description="Helical" evidence="11">
    <location>
        <begin position="333"/>
        <end position="352"/>
    </location>
</feature>
<dbReference type="GO" id="GO:0055070">
    <property type="term" value="P:copper ion homeostasis"/>
    <property type="evidence" value="ECO:0007669"/>
    <property type="project" value="TreeGrafter"/>
</dbReference>
<evidence type="ECO:0000313" key="14">
    <source>
        <dbReference type="Proteomes" id="UP000189681"/>
    </source>
</evidence>
<dbReference type="CDD" id="cd02094">
    <property type="entry name" value="P-type_ATPase_Cu-like"/>
    <property type="match status" value="1"/>
</dbReference>
<dbReference type="GO" id="GO:0012505">
    <property type="term" value="C:endomembrane system"/>
    <property type="evidence" value="ECO:0007669"/>
    <property type="project" value="UniProtKB-SubCell"/>
</dbReference>
<dbReference type="InterPro" id="IPR001757">
    <property type="entry name" value="P_typ_ATPase"/>
</dbReference>
<feature type="transmembrane region" description="Helical" evidence="11">
    <location>
        <begin position="708"/>
        <end position="727"/>
    </location>
</feature>
<keyword evidence="9 11" id="KW-1133">Transmembrane helix</keyword>
<name>A0A1V4ANZ2_9BACT</name>
<evidence type="ECO:0000256" key="10">
    <source>
        <dbReference type="ARBA" id="ARBA00023136"/>
    </source>
</evidence>
<keyword evidence="11" id="KW-1003">Cell membrane</keyword>
<dbReference type="GO" id="GO:0005886">
    <property type="term" value="C:plasma membrane"/>
    <property type="evidence" value="ECO:0007669"/>
    <property type="project" value="UniProtKB-SubCell"/>
</dbReference>
<dbReference type="InterPro" id="IPR044492">
    <property type="entry name" value="P_typ_ATPase_HD_dom"/>
</dbReference>
<dbReference type="STRING" id="1004156.AYP45_18400"/>
<keyword evidence="5 11" id="KW-0479">Metal-binding</keyword>
<dbReference type="InterPro" id="IPR036163">
    <property type="entry name" value="HMA_dom_sf"/>
</dbReference>
<keyword evidence="7 11" id="KW-0067">ATP-binding</keyword>
<dbReference type="PANTHER" id="PTHR43520:SF8">
    <property type="entry name" value="P-TYPE CU(+) TRANSPORTER"/>
    <property type="match status" value="1"/>
</dbReference>
<dbReference type="SUPFAM" id="SSF81653">
    <property type="entry name" value="Calcium ATPase, transduction domain A"/>
    <property type="match status" value="1"/>
</dbReference>
<gene>
    <name evidence="13" type="ORF">AYP45_18400</name>
</gene>
<evidence type="ECO:0000256" key="3">
    <source>
        <dbReference type="ARBA" id="ARBA00022448"/>
    </source>
</evidence>
<keyword evidence="10 11" id="KW-0472">Membrane</keyword>
<dbReference type="PANTHER" id="PTHR43520">
    <property type="entry name" value="ATP7, ISOFORM B"/>
    <property type="match status" value="1"/>
</dbReference>
<dbReference type="SUPFAM" id="SSF55008">
    <property type="entry name" value="HMA, heavy metal-associated domain"/>
    <property type="match status" value="1"/>
</dbReference>
<evidence type="ECO:0000256" key="7">
    <source>
        <dbReference type="ARBA" id="ARBA00022840"/>
    </source>
</evidence>
<feature type="transmembrane region" description="Helical" evidence="11">
    <location>
        <begin position="678"/>
        <end position="702"/>
    </location>
</feature>
<dbReference type="EMBL" id="AYTS01000209">
    <property type="protein sequence ID" value="OOP54835.1"/>
    <property type="molecule type" value="Genomic_DNA"/>
</dbReference>
<dbReference type="Gene3D" id="3.40.50.1000">
    <property type="entry name" value="HAD superfamily/HAD-like"/>
    <property type="match status" value="1"/>
</dbReference>
<dbReference type="GO" id="GO:0043682">
    <property type="term" value="F:P-type divalent copper transporter activity"/>
    <property type="evidence" value="ECO:0007669"/>
    <property type="project" value="TreeGrafter"/>
</dbReference>
<dbReference type="Gene3D" id="2.70.150.10">
    <property type="entry name" value="Calcium-transporting ATPase, cytoplasmic transduction domain A"/>
    <property type="match status" value="1"/>
</dbReference>
<evidence type="ECO:0000256" key="2">
    <source>
        <dbReference type="ARBA" id="ARBA00006024"/>
    </source>
</evidence>
<keyword evidence="3" id="KW-0813">Transport</keyword>
<evidence type="ECO:0000259" key="12">
    <source>
        <dbReference type="PROSITE" id="PS50846"/>
    </source>
</evidence>
<dbReference type="InterPro" id="IPR027256">
    <property type="entry name" value="P-typ_ATPase_IB"/>
</dbReference>
<accession>A0A1V4ANZ2</accession>
<dbReference type="PROSITE" id="PS01047">
    <property type="entry name" value="HMA_1"/>
    <property type="match status" value="1"/>
</dbReference>
<dbReference type="Proteomes" id="UP000189681">
    <property type="component" value="Unassembled WGS sequence"/>
</dbReference>
<feature type="transmembrane region" description="Helical" evidence="11">
    <location>
        <begin position="177"/>
        <end position="195"/>
    </location>
</feature>
<dbReference type="PRINTS" id="PR00943">
    <property type="entry name" value="CUATPASE"/>
</dbReference>
<feature type="transmembrane region" description="Helical" evidence="11">
    <location>
        <begin position="150"/>
        <end position="171"/>
    </location>
</feature>
<feature type="transmembrane region" description="Helical" evidence="11">
    <location>
        <begin position="85"/>
        <end position="104"/>
    </location>
</feature>
<dbReference type="GO" id="GO:0005507">
    <property type="term" value="F:copper ion binding"/>
    <property type="evidence" value="ECO:0007669"/>
    <property type="project" value="TreeGrafter"/>
</dbReference>
<dbReference type="NCBIfam" id="TIGR01525">
    <property type="entry name" value="ATPase-IB_hvy"/>
    <property type="match status" value="1"/>
</dbReference>
<comment type="caution">
    <text evidence="13">The sequence shown here is derived from an EMBL/GenBank/DDBJ whole genome shotgun (WGS) entry which is preliminary data.</text>
</comment>
<dbReference type="SFLD" id="SFLDF00027">
    <property type="entry name" value="p-type_atpase"/>
    <property type="match status" value="1"/>
</dbReference>
<feature type="domain" description="HMA" evidence="12">
    <location>
        <begin position="4"/>
        <end position="70"/>
    </location>
</feature>
<protein>
    <submittedName>
        <fullName evidence="13">Copper-translocating P-type ATPase</fullName>
    </submittedName>
</protein>
<proteinExistence type="inferred from homology"/>
<dbReference type="InterPro" id="IPR059000">
    <property type="entry name" value="ATPase_P-type_domA"/>
</dbReference>
<evidence type="ECO:0000256" key="6">
    <source>
        <dbReference type="ARBA" id="ARBA00022741"/>
    </source>
</evidence>
<dbReference type="NCBIfam" id="TIGR01511">
    <property type="entry name" value="ATPase-IB1_Cu"/>
    <property type="match status" value="1"/>
</dbReference>
<reference evidence="13 14" key="1">
    <citation type="journal article" date="2017" name="Water Res.">
        <title>Discovery and metagenomic analysis of an anammox bacterial enrichment related to Candidatus "Brocadia caroliniensis" in a full-scale glycerol-fed nitritation-denitritation separate centrate treatment process.</title>
        <authorList>
            <person name="Park H."/>
            <person name="Brotto A.C."/>
            <person name="van Loosdrecht M.C."/>
            <person name="Chandran K."/>
        </authorList>
    </citation>
    <scope>NUCLEOTIDE SEQUENCE [LARGE SCALE GENOMIC DNA]</scope>
    <source>
        <strain evidence="13">26THWARD</strain>
    </source>
</reference>
<dbReference type="CDD" id="cd00371">
    <property type="entry name" value="HMA"/>
    <property type="match status" value="1"/>
</dbReference>
<dbReference type="InterPro" id="IPR023299">
    <property type="entry name" value="ATPase_P-typ_cyto_dom_N"/>
</dbReference>
<dbReference type="Pfam" id="PF00122">
    <property type="entry name" value="E1-E2_ATPase"/>
    <property type="match status" value="1"/>
</dbReference>
<dbReference type="InterPro" id="IPR023214">
    <property type="entry name" value="HAD_sf"/>
</dbReference>
<comment type="subcellular location">
    <subcellularLocation>
        <location evidence="11">Cell membrane</location>
    </subcellularLocation>
    <subcellularLocation>
        <location evidence="1">Endomembrane system</location>
        <topology evidence="1">Multi-pass membrane protein</topology>
    </subcellularLocation>
</comment>
<dbReference type="SUPFAM" id="SSF56784">
    <property type="entry name" value="HAD-like"/>
    <property type="match status" value="1"/>
</dbReference>
<sequence>MAEQTIKFDITGMHCVNCAMTIERRLKDLQGIKSVRINFSRAAGIVTYDADVTNKSQITRYVKEIGYTAKERVRLDQTSQASIQMGWLILSILASIAMMVLMYAPLPARVHSNMPYIMMMIATVTVLGPGMDFFISAYKSIRNLFANMDVLVSLGVLSAYCYSIFAIFGSFGVSGHAFFETAVMLIAFIRIGKYLEERVKGRASHALQKLVKLQADKARLLSSEGIESEVNASSLQVGDVVIVRAGEIIPVDGEVMEGASSVDESMVTGESMPVIKQKGSSVVGATINKTGLLKVKTTKVGEETVLSQIITMVEDAQMDKAPIQRFADRVSNIFVPIVVGLSIVTFLCWYFVFYDAAGQQPFVWALKTAIAVLVIACPCAMGLATPTAIMVGSGVGLDHAILIKRASALEEVARLNVMVFDKTGTITEGRFTVTDIVPSNTFTEAELITLAAAGCAFSNHPLAQSVVDEARKKTLTWDTVQHFQEKAGSGIACHYQGKDLLIGNEGLLTSHGITLDKLKDTVEELESHGKSFMFVAYGGISVGVLALMDKIKQTARDVVMQLQQMNIRAIMMTGDSEQVAKAVASAVGIEEHRAKVLPAEKMEVIKGFQEKGLKVGMVGDGINDAPALAQADVGIAIDAGTDVAKETGDIVLIKNDMMDVVRAIQLGKRTLSKVRQNLFWAFFYNVIGIPIAAGVMYPLIGISLKPEYAGLAMAFSSVSVVTNSLLLKARRMS</sequence>
<evidence type="ECO:0000256" key="1">
    <source>
        <dbReference type="ARBA" id="ARBA00004127"/>
    </source>
</evidence>
<evidence type="ECO:0000256" key="8">
    <source>
        <dbReference type="ARBA" id="ARBA00022967"/>
    </source>
</evidence>
<organism evidence="13 14">
    <name type="scientific">Candidatus Brocadia carolinensis</name>
    <dbReference type="NCBI Taxonomy" id="1004156"/>
    <lineage>
        <taxon>Bacteria</taxon>
        <taxon>Pseudomonadati</taxon>
        <taxon>Planctomycetota</taxon>
        <taxon>Candidatus Brocadiia</taxon>
        <taxon>Candidatus Brocadiales</taxon>
        <taxon>Candidatus Brocadiaceae</taxon>
        <taxon>Candidatus Brocadia</taxon>
    </lineage>
</organism>
<dbReference type="FunFam" id="3.30.70.100:FF:000001">
    <property type="entry name" value="ATPase copper transporting beta"/>
    <property type="match status" value="1"/>
</dbReference>
<keyword evidence="8" id="KW-1278">Translocase</keyword>
<feature type="transmembrane region" description="Helical" evidence="11">
    <location>
        <begin position="364"/>
        <end position="384"/>
    </location>
</feature>
<dbReference type="InterPro" id="IPR018303">
    <property type="entry name" value="ATPase_P-typ_P_site"/>
</dbReference>
<dbReference type="InterPro" id="IPR008250">
    <property type="entry name" value="ATPase_P-typ_transduc_dom_A_sf"/>
</dbReference>
<dbReference type="SUPFAM" id="SSF81665">
    <property type="entry name" value="Calcium ATPase, transmembrane domain M"/>
    <property type="match status" value="1"/>
</dbReference>
<dbReference type="SFLD" id="SFLDS00003">
    <property type="entry name" value="Haloacid_Dehalogenase"/>
    <property type="match status" value="1"/>
</dbReference>